<proteinExistence type="predicted"/>
<keyword evidence="2" id="KW-1185">Reference proteome</keyword>
<dbReference type="AlphaFoldDB" id="W7NH86"/>
<dbReference type="EMBL" id="CM000587">
    <property type="protein sequence ID" value="EWG55817.1"/>
    <property type="molecule type" value="Genomic_DNA"/>
</dbReference>
<accession>W7NH86</accession>
<sequence length="261" mass="30975">MSSVSEITDFLWRPPRKEPGVKRRPLDQRDPANLQYYHNWGFTIYRTHYSPNSDKHWATLIDSMTRQTYLALGYHENERIYQEDQRQIWGFYAEKSDYVDDIDRLKKLFRLTMREDSSVLDGLDIPQIRELCRKELPEARKNIEGAKACFAFVADEEVLNDIARGVFVIKVVGYDWDEDRLGQGWMRIPTGNVLTFWESLLLWESIDSDPYREIKDHWFGEESKRYTWPGDASVYPTHGCSEARTAYPEIRSTFSQFRIDY</sequence>
<organism evidence="1 2">
    <name type="scientific">Gibberella moniliformis (strain M3125 / FGSC 7600)</name>
    <name type="common">Maize ear and stalk rot fungus</name>
    <name type="synonym">Fusarium verticillioides</name>
    <dbReference type="NCBI Taxonomy" id="334819"/>
    <lineage>
        <taxon>Eukaryota</taxon>
        <taxon>Fungi</taxon>
        <taxon>Dikarya</taxon>
        <taxon>Ascomycota</taxon>
        <taxon>Pezizomycotina</taxon>
        <taxon>Sordariomycetes</taxon>
        <taxon>Hypocreomycetidae</taxon>
        <taxon>Hypocreales</taxon>
        <taxon>Nectriaceae</taxon>
        <taxon>Fusarium</taxon>
        <taxon>Fusarium fujikuroi species complex</taxon>
    </lineage>
</organism>
<dbReference type="Proteomes" id="UP000009096">
    <property type="component" value="Chromosome 10"/>
</dbReference>
<dbReference type="OrthoDB" id="6499973at2759"/>
<reference evidence="1 2" key="1">
    <citation type="journal article" date="2010" name="Nature">
        <title>Comparative genomics reveals mobile pathogenicity chromosomes in Fusarium.</title>
        <authorList>
            <person name="Ma L.J."/>
            <person name="van der Does H.C."/>
            <person name="Borkovich K.A."/>
            <person name="Coleman J.J."/>
            <person name="Daboussi M.J."/>
            <person name="Di Pietro A."/>
            <person name="Dufresne M."/>
            <person name="Freitag M."/>
            <person name="Grabherr M."/>
            <person name="Henrissat B."/>
            <person name="Houterman P.M."/>
            <person name="Kang S."/>
            <person name="Shim W.B."/>
            <person name="Woloshuk C."/>
            <person name="Xie X."/>
            <person name="Xu J.R."/>
            <person name="Antoniw J."/>
            <person name="Baker S.E."/>
            <person name="Bluhm B.H."/>
            <person name="Breakspear A."/>
            <person name="Brown D.W."/>
            <person name="Butchko R.A."/>
            <person name="Chapman S."/>
            <person name="Coulson R."/>
            <person name="Coutinho P.M."/>
            <person name="Danchin E.G."/>
            <person name="Diener A."/>
            <person name="Gale L.R."/>
            <person name="Gardiner D.M."/>
            <person name="Goff S."/>
            <person name="Hammond-Kosack K.E."/>
            <person name="Hilburn K."/>
            <person name="Hua-Van A."/>
            <person name="Jonkers W."/>
            <person name="Kazan K."/>
            <person name="Kodira C.D."/>
            <person name="Koehrsen M."/>
            <person name="Kumar L."/>
            <person name="Lee Y.H."/>
            <person name="Li L."/>
            <person name="Manners J.M."/>
            <person name="Miranda-Saavedra D."/>
            <person name="Mukherjee M."/>
            <person name="Park G."/>
            <person name="Park J."/>
            <person name="Park S.Y."/>
            <person name="Proctor R.H."/>
            <person name="Regev A."/>
            <person name="Ruiz-Roldan M.C."/>
            <person name="Sain D."/>
            <person name="Sakthikumar S."/>
            <person name="Sykes S."/>
            <person name="Schwartz D.C."/>
            <person name="Turgeon B.G."/>
            <person name="Wapinski I."/>
            <person name="Yoder O."/>
            <person name="Young S."/>
            <person name="Zeng Q."/>
            <person name="Zhou S."/>
            <person name="Galagan J."/>
            <person name="Cuomo C.A."/>
            <person name="Kistler H.C."/>
            <person name="Rep M."/>
        </authorList>
    </citation>
    <scope>NUCLEOTIDE SEQUENCE [LARGE SCALE GENOMIC DNA]</scope>
    <source>
        <strain evidence="2">M3125 / FGSC 7600</strain>
    </source>
</reference>
<dbReference type="STRING" id="334819.W7NH86"/>
<evidence type="ECO:0000313" key="2">
    <source>
        <dbReference type="Proteomes" id="UP000009096"/>
    </source>
</evidence>
<dbReference type="GeneID" id="30074475"/>
<dbReference type="VEuPathDB" id="FungiDB:FVEG_17599"/>
<protein>
    <submittedName>
        <fullName evidence="1">Uncharacterized protein</fullName>
    </submittedName>
</protein>
<gene>
    <name evidence="1" type="ORF">FVEG_17599</name>
</gene>
<dbReference type="RefSeq" id="XP_018762008.1">
    <property type="nucleotide sequence ID" value="XM_018906837.1"/>
</dbReference>
<dbReference type="EMBL" id="DS022265">
    <property type="protein sequence ID" value="EWG55817.1"/>
    <property type="molecule type" value="Genomic_DNA"/>
</dbReference>
<dbReference type="KEGG" id="fvr:FVEG_17599"/>
<evidence type="ECO:0000313" key="1">
    <source>
        <dbReference type="EMBL" id="EWG55817.1"/>
    </source>
</evidence>
<name>W7NH86_GIBM7</name>